<dbReference type="Proteomes" id="UP000176877">
    <property type="component" value="Unassembled WGS sequence"/>
</dbReference>
<dbReference type="InterPro" id="IPR029044">
    <property type="entry name" value="Nucleotide-diphossugar_trans"/>
</dbReference>
<dbReference type="AlphaFoldDB" id="A0A1F5SA78"/>
<dbReference type="Pfam" id="PF00535">
    <property type="entry name" value="Glycos_transf_2"/>
    <property type="match status" value="1"/>
</dbReference>
<organism evidence="9 10">
    <name type="scientific">Candidatus Falkowbacteria bacterium RIFCSPHIGHO2_02_FULL_42_9</name>
    <dbReference type="NCBI Taxonomy" id="1797986"/>
    <lineage>
        <taxon>Bacteria</taxon>
        <taxon>Candidatus Falkowiibacteriota</taxon>
    </lineage>
</organism>
<keyword evidence="6" id="KW-1133">Transmembrane helix</keyword>
<dbReference type="CDD" id="cd04179">
    <property type="entry name" value="DPM_DPG-synthase_like"/>
    <property type="match status" value="1"/>
</dbReference>
<comment type="caution">
    <text evidence="9">The sequence shown here is derived from an EMBL/GenBank/DDBJ whole genome shotgun (WGS) entry which is preliminary data.</text>
</comment>
<evidence type="ECO:0000313" key="9">
    <source>
        <dbReference type="EMBL" id="OGF23472.1"/>
    </source>
</evidence>
<proteinExistence type="predicted"/>
<reference evidence="9 10" key="1">
    <citation type="journal article" date="2016" name="Nat. Commun.">
        <title>Thousands of microbial genomes shed light on interconnected biogeochemical processes in an aquifer system.</title>
        <authorList>
            <person name="Anantharaman K."/>
            <person name="Brown C.T."/>
            <person name="Hug L.A."/>
            <person name="Sharon I."/>
            <person name="Castelle C.J."/>
            <person name="Probst A.J."/>
            <person name="Thomas B.C."/>
            <person name="Singh A."/>
            <person name="Wilkins M.J."/>
            <person name="Karaoz U."/>
            <person name="Brodie E.L."/>
            <person name="Williams K.H."/>
            <person name="Hubbard S.S."/>
            <person name="Banfield J.F."/>
        </authorList>
    </citation>
    <scope>NUCLEOTIDE SEQUENCE [LARGE SCALE GENOMIC DNA]</scope>
</reference>
<evidence type="ECO:0000256" key="5">
    <source>
        <dbReference type="ARBA" id="ARBA00022985"/>
    </source>
</evidence>
<evidence type="ECO:0000256" key="6">
    <source>
        <dbReference type="ARBA" id="ARBA00022989"/>
    </source>
</evidence>
<evidence type="ECO:0000259" key="8">
    <source>
        <dbReference type="Pfam" id="PF00535"/>
    </source>
</evidence>
<dbReference type="EMBL" id="MFFT01000008">
    <property type="protein sequence ID" value="OGF23472.1"/>
    <property type="molecule type" value="Genomic_DNA"/>
</dbReference>
<feature type="domain" description="Glycosyltransferase 2-like" evidence="8">
    <location>
        <begin position="8"/>
        <end position="133"/>
    </location>
</feature>
<dbReference type="GO" id="GO:0009103">
    <property type="term" value="P:lipopolysaccharide biosynthetic process"/>
    <property type="evidence" value="ECO:0007669"/>
    <property type="project" value="UniProtKB-KW"/>
</dbReference>
<keyword evidence="5" id="KW-0448">Lipopolysaccharide biosynthesis</keyword>
<accession>A0A1F5SA78</accession>
<dbReference type="SUPFAM" id="SSF53448">
    <property type="entry name" value="Nucleotide-diphospho-sugar transferases"/>
    <property type="match status" value="1"/>
</dbReference>
<keyword evidence="3" id="KW-0808">Transferase</keyword>
<evidence type="ECO:0000256" key="4">
    <source>
        <dbReference type="ARBA" id="ARBA00022692"/>
    </source>
</evidence>
<evidence type="ECO:0000256" key="7">
    <source>
        <dbReference type="ARBA" id="ARBA00023136"/>
    </source>
</evidence>
<name>A0A1F5SA78_9BACT</name>
<dbReference type="GO" id="GO:0005886">
    <property type="term" value="C:plasma membrane"/>
    <property type="evidence" value="ECO:0007669"/>
    <property type="project" value="TreeGrafter"/>
</dbReference>
<dbReference type="PANTHER" id="PTHR48090:SF3">
    <property type="entry name" value="UNDECAPRENYL-PHOSPHATE 4-DEOXY-4-FORMAMIDO-L-ARABINOSE TRANSFERASE"/>
    <property type="match status" value="1"/>
</dbReference>
<evidence type="ECO:0000256" key="3">
    <source>
        <dbReference type="ARBA" id="ARBA00022679"/>
    </source>
</evidence>
<dbReference type="Gene3D" id="3.90.550.10">
    <property type="entry name" value="Spore Coat Polysaccharide Biosynthesis Protein SpsA, Chain A"/>
    <property type="match status" value="1"/>
</dbReference>
<evidence type="ECO:0000256" key="2">
    <source>
        <dbReference type="ARBA" id="ARBA00022676"/>
    </source>
</evidence>
<keyword evidence="4" id="KW-0812">Transmembrane</keyword>
<evidence type="ECO:0000313" key="10">
    <source>
        <dbReference type="Proteomes" id="UP000176877"/>
    </source>
</evidence>
<sequence>MENKYSLSLVIPAFNEEELLAGIIRESAVELSKVSDDFEIILVNDGSTDRTGQIAQKLAEEFKFLKIVNLEKNRGVGEATIAGLLAAQKEIIFNNTVDAFFNIKELPRFLPYFASYDIVSGYRTNLKSNSIYGKILTIGNFRLIKFLFPRPKLRAYQTVQFIKNEVIKKIKIEAETTFIAPEILIKADHFGYKIKELGTEYQKRKAGEGKCGKPKFVIRSFYDILRCWFKWKILDKWE</sequence>
<gene>
    <name evidence="9" type="ORF">A3D45_01100</name>
</gene>
<dbReference type="InterPro" id="IPR050256">
    <property type="entry name" value="Glycosyltransferase_2"/>
</dbReference>
<keyword evidence="1" id="KW-1003">Cell membrane</keyword>
<dbReference type="PANTHER" id="PTHR48090">
    <property type="entry name" value="UNDECAPRENYL-PHOSPHATE 4-DEOXY-4-FORMAMIDO-L-ARABINOSE TRANSFERASE-RELATED"/>
    <property type="match status" value="1"/>
</dbReference>
<protein>
    <recommendedName>
        <fullName evidence="8">Glycosyltransferase 2-like domain-containing protein</fullName>
    </recommendedName>
</protein>
<dbReference type="InterPro" id="IPR001173">
    <property type="entry name" value="Glyco_trans_2-like"/>
</dbReference>
<keyword evidence="2" id="KW-0328">Glycosyltransferase</keyword>
<dbReference type="GO" id="GO:0099621">
    <property type="term" value="F:undecaprenyl-phosphate 4-deoxy-4-formamido-L-arabinose transferase activity"/>
    <property type="evidence" value="ECO:0007669"/>
    <property type="project" value="TreeGrafter"/>
</dbReference>
<evidence type="ECO:0000256" key="1">
    <source>
        <dbReference type="ARBA" id="ARBA00022475"/>
    </source>
</evidence>
<keyword evidence="7" id="KW-0472">Membrane</keyword>